<feature type="domain" description="SH3b" evidence="1">
    <location>
        <begin position="4"/>
        <end position="62"/>
    </location>
</feature>
<sequence length="131" mass="15286">MQPDNRVNLRAQPTTQSGILVQLDRNEKFAILGRQGNWYHVQRRHSGYIEGYIHKSQVVHLLHSYIVSSRDGYANVREAYKSGVYMDEPPIAQLRRGTRVWVYPEQSMGSWLFVTEPVMGFVHKSQLQREN</sequence>
<proteinExistence type="predicted"/>
<dbReference type="AlphaFoldDB" id="A0A1A9S1A9"/>
<evidence type="ECO:0000313" key="3">
    <source>
        <dbReference type="Proteomes" id="UP000077885"/>
    </source>
</evidence>
<comment type="caution">
    <text evidence="2">The sequence shown here is derived from an EMBL/GenBank/DDBJ whole genome shotgun (WGS) entry which is preliminary data.</text>
</comment>
<dbReference type="SMART" id="SM00287">
    <property type="entry name" value="SH3b"/>
    <property type="match status" value="1"/>
</dbReference>
<dbReference type="Proteomes" id="UP000077885">
    <property type="component" value="Unassembled WGS sequence"/>
</dbReference>
<accession>A0A1A9S1A9</accession>
<dbReference type="InterPro" id="IPR003646">
    <property type="entry name" value="SH3-like_bac-type"/>
</dbReference>
<dbReference type="EMBL" id="LXSL01000012">
    <property type="protein sequence ID" value="OAM30893.1"/>
    <property type="molecule type" value="Genomic_DNA"/>
</dbReference>
<evidence type="ECO:0000313" key="2">
    <source>
        <dbReference type="EMBL" id="OAM30893.1"/>
    </source>
</evidence>
<reference evidence="3" key="1">
    <citation type="submission" date="2016-05" db="EMBL/GenBank/DDBJ databases">
        <title>Draft genome of Corynebacterium afermentans subsp. afermentans LCDC 88199T.</title>
        <authorList>
            <person name="Bernier A.-M."/>
            <person name="Bernard K."/>
        </authorList>
    </citation>
    <scope>NUCLEOTIDE SEQUENCE [LARGE SCALE GENOMIC DNA]</scope>
    <source>
        <strain evidence="3">NML02-A-017</strain>
    </source>
</reference>
<dbReference type="Pfam" id="PF08239">
    <property type="entry name" value="SH3_3"/>
    <property type="match status" value="1"/>
</dbReference>
<evidence type="ECO:0000259" key="1">
    <source>
        <dbReference type="SMART" id="SM00287"/>
    </source>
</evidence>
<dbReference type="Gene3D" id="2.30.30.40">
    <property type="entry name" value="SH3 Domains"/>
    <property type="match status" value="1"/>
</dbReference>
<gene>
    <name evidence="2" type="ORF">A7P95_02545</name>
</gene>
<dbReference type="RefSeq" id="WP_067590676.1">
    <property type="nucleotide sequence ID" value="NZ_LXSL01000012.1"/>
</dbReference>
<dbReference type="STRING" id="1795827.A7P95_02545"/>
<organism evidence="2 3">
    <name type="scientific">Eikenella longinqua</name>
    <dbReference type="NCBI Taxonomy" id="1795827"/>
    <lineage>
        <taxon>Bacteria</taxon>
        <taxon>Pseudomonadati</taxon>
        <taxon>Pseudomonadota</taxon>
        <taxon>Betaproteobacteria</taxon>
        <taxon>Neisseriales</taxon>
        <taxon>Neisseriaceae</taxon>
        <taxon>Eikenella</taxon>
    </lineage>
</organism>
<protein>
    <recommendedName>
        <fullName evidence="1">SH3b domain-containing protein</fullName>
    </recommendedName>
</protein>
<name>A0A1A9S1A9_9NEIS</name>
<keyword evidence="3" id="KW-1185">Reference proteome</keyword>